<evidence type="ECO:0000313" key="2">
    <source>
        <dbReference type="Proteomes" id="UP000282311"/>
    </source>
</evidence>
<keyword evidence="2" id="KW-1185">Reference proteome</keyword>
<dbReference type="RefSeq" id="WP_120745463.1">
    <property type="nucleotide sequence ID" value="NZ_RBAH01000001.1"/>
</dbReference>
<protein>
    <submittedName>
        <fullName evidence="1">Uncharacterized protein</fullName>
    </submittedName>
</protein>
<accession>A0A3B0CYQ0</accession>
<dbReference type="OrthoDB" id="2626601at2"/>
<comment type="caution">
    <text evidence="1">The sequence shown here is derived from an EMBL/GenBank/DDBJ whole genome shotgun (WGS) entry which is preliminary data.</text>
</comment>
<organism evidence="1 2">
    <name type="scientific">Paenibacillus ginsengarvi</name>
    <dbReference type="NCBI Taxonomy" id="400777"/>
    <lineage>
        <taxon>Bacteria</taxon>
        <taxon>Bacillati</taxon>
        <taxon>Bacillota</taxon>
        <taxon>Bacilli</taxon>
        <taxon>Bacillales</taxon>
        <taxon>Paenibacillaceae</taxon>
        <taxon>Paenibacillus</taxon>
    </lineage>
</organism>
<reference evidence="1 2" key="1">
    <citation type="journal article" date="2007" name="Int. J. Syst. Evol. Microbiol.">
        <title>Paenibacillus ginsengarvi sp. nov., isolated from soil from ginseng cultivation.</title>
        <authorList>
            <person name="Yoon M.H."/>
            <person name="Ten L.N."/>
            <person name="Im W.T."/>
        </authorList>
    </citation>
    <scope>NUCLEOTIDE SEQUENCE [LARGE SCALE GENOMIC DNA]</scope>
    <source>
        <strain evidence="1 2">KCTC 13059</strain>
    </source>
</reference>
<dbReference type="Proteomes" id="UP000282311">
    <property type="component" value="Unassembled WGS sequence"/>
</dbReference>
<proteinExistence type="predicted"/>
<sequence>MYSSGYALRTSADFDNAMYFNLKISVWQNGGIIDYGGSIQKHNNESVVINDGYFLKAVCEFKVR</sequence>
<name>A0A3B0CYQ0_9BACL</name>
<dbReference type="EMBL" id="RBAH01000001">
    <property type="protein sequence ID" value="RKN86756.1"/>
    <property type="molecule type" value="Genomic_DNA"/>
</dbReference>
<dbReference type="AlphaFoldDB" id="A0A3B0CYQ0"/>
<evidence type="ECO:0000313" key="1">
    <source>
        <dbReference type="EMBL" id="RKN86756.1"/>
    </source>
</evidence>
<gene>
    <name evidence="1" type="ORF">D7M11_02015</name>
</gene>